<evidence type="ECO:0000313" key="2">
    <source>
        <dbReference type="EMBL" id="PKI72495.1"/>
    </source>
</evidence>
<dbReference type="Proteomes" id="UP000233551">
    <property type="component" value="Unassembled WGS sequence"/>
</dbReference>
<organism evidence="2 3">
    <name type="scientific">Punica granatum</name>
    <name type="common">Pomegranate</name>
    <dbReference type="NCBI Taxonomy" id="22663"/>
    <lineage>
        <taxon>Eukaryota</taxon>
        <taxon>Viridiplantae</taxon>
        <taxon>Streptophyta</taxon>
        <taxon>Embryophyta</taxon>
        <taxon>Tracheophyta</taxon>
        <taxon>Spermatophyta</taxon>
        <taxon>Magnoliopsida</taxon>
        <taxon>eudicotyledons</taxon>
        <taxon>Gunneridae</taxon>
        <taxon>Pentapetalae</taxon>
        <taxon>rosids</taxon>
        <taxon>malvids</taxon>
        <taxon>Myrtales</taxon>
        <taxon>Lythraceae</taxon>
        <taxon>Punica</taxon>
    </lineage>
</organism>
<evidence type="ECO:0000256" key="1">
    <source>
        <dbReference type="SAM" id="SignalP"/>
    </source>
</evidence>
<keyword evidence="3" id="KW-1185">Reference proteome</keyword>
<dbReference type="AlphaFoldDB" id="A0A2I0KVJ5"/>
<feature type="chain" id="PRO_5014187631" evidence="1">
    <location>
        <begin position="20"/>
        <end position="162"/>
    </location>
</feature>
<dbReference type="EMBL" id="PGOL01000323">
    <property type="protein sequence ID" value="PKI72495.1"/>
    <property type="molecule type" value="Genomic_DNA"/>
</dbReference>
<feature type="signal peptide" evidence="1">
    <location>
        <begin position="1"/>
        <end position="19"/>
    </location>
</feature>
<sequence>MWLAISIVISDHLLGLCTGRFGVGMGKVLGDPQRRSCPPVRLLPETQRISGSPSSPFPPCRQTASSPPCRHPLLSVSSISTCSLSFTVFANSIVLTESELVQPYRIRQRGRKKLVSAACRELKLRTDLRFVENWIENFVPQCTAADQSAGASLISLLSGVAL</sequence>
<name>A0A2I0KVJ5_PUNGR</name>
<comment type="caution">
    <text evidence="2">The sequence shown here is derived from an EMBL/GenBank/DDBJ whole genome shotgun (WGS) entry which is preliminary data.</text>
</comment>
<reference evidence="2 3" key="1">
    <citation type="submission" date="2017-11" db="EMBL/GenBank/DDBJ databases">
        <title>De-novo sequencing of pomegranate (Punica granatum L.) genome.</title>
        <authorList>
            <person name="Akparov Z."/>
            <person name="Amiraslanov A."/>
            <person name="Hajiyeva S."/>
            <person name="Abbasov M."/>
            <person name="Kaur K."/>
            <person name="Hamwieh A."/>
            <person name="Solovyev V."/>
            <person name="Salamov A."/>
            <person name="Braich B."/>
            <person name="Kosarev P."/>
            <person name="Mahmoud A."/>
            <person name="Hajiyev E."/>
            <person name="Babayeva S."/>
            <person name="Izzatullayeva V."/>
            <person name="Mammadov A."/>
            <person name="Mammadov A."/>
            <person name="Sharifova S."/>
            <person name="Ojaghi J."/>
            <person name="Eynullazada K."/>
            <person name="Bayramov B."/>
            <person name="Abdulazimova A."/>
            <person name="Shahmuradov I."/>
        </authorList>
    </citation>
    <scope>NUCLEOTIDE SEQUENCE [LARGE SCALE GENOMIC DNA]</scope>
    <source>
        <strain evidence="3">cv. AG2017</strain>
        <tissue evidence="2">Leaf</tissue>
    </source>
</reference>
<gene>
    <name evidence="2" type="ORF">CRG98_007098</name>
</gene>
<evidence type="ECO:0000313" key="3">
    <source>
        <dbReference type="Proteomes" id="UP000233551"/>
    </source>
</evidence>
<proteinExistence type="predicted"/>
<accession>A0A2I0KVJ5</accession>
<protein>
    <submittedName>
        <fullName evidence="2">Uncharacterized protein</fullName>
    </submittedName>
</protein>
<keyword evidence="1" id="KW-0732">Signal</keyword>